<organism evidence="1">
    <name type="scientific">Populus alba</name>
    <name type="common">White poplar</name>
    <dbReference type="NCBI Taxonomy" id="43335"/>
    <lineage>
        <taxon>Eukaryota</taxon>
        <taxon>Viridiplantae</taxon>
        <taxon>Streptophyta</taxon>
        <taxon>Embryophyta</taxon>
        <taxon>Tracheophyta</taxon>
        <taxon>Spermatophyta</taxon>
        <taxon>Magnoliopsida</taxon>
        <taxon>eudicotyledons</taxon>
        <taxon>Gunneridae</taxon>
        <taxon>Pentapetalae</taxon>
        <taxon>rosids</taxon>
        <taxon>fabids</taxon>
        <taxon>Malpighiales</taxon>
        <taxon>Salicaceae</taxon>
        <taxon>Saliceae</taxon>
        <taxon>Populus</taxon>
    </lineage>
</organism>
<accession>A0A4U5QFH8</accession>
<protein>
    <submittedName>
        <fullName evidence="1">Uncharacterized protein</fullName>
    </submittedName>
</protein>
<dbReference type="EMBL" id="RCHU01000274">
    <property type="protein sequence ID" value="TKS09284.1"/>
    <property type="molecule type" value="Genomic_DNA"/>
</dbReference>
<evidence type="ECO:0000313" key="1">
    <source>
        <dbReference type="EMBL" id="TKS09284.1"/>
    </source>
</evidence>
<proteinExistence type="predicted"/>
<dbReference type="AlphaFoldDB" id="A0A4U5QFH8"/>
<reference evidence="1" key="1">
    <citation type="submission" date="2018-10" db="EMBL/GenBank/DDBJ databases">
        <title>Population genomic analysis revealed the cold adaptation of white poplar.</title>
        <authorList>
            <person name="Liu Y.-J."/>
        </authorList>
    </citation>
    <scope>NUCLEOTIDE SEQUENCE [LARGE SCALE GENOMIC DNA]</scope>
    <source>
        <strain evidence="1">PAL-ZL1</strain>
    </source>
</reference>
<gene>
    <name evidence="1" type="ORF">D5086_0000094110</name>
</gene>
<sequence length="138" mass="15580">MKSVKTSGFTANGSSTSLPSYIFKSSQSHATFVHTLFALVDPEDSWPLIHRRKVRRISLIDIKESLVFVPSVEKVYKDVSIVKEANTFIPHIKEMCLKVTWSNHSFFFKGCFGTNLNNDDPGSSFAMKENEDFCGFGF</sequence>
<name>A0A4U5QFH8_POPAL</name>
<comment type="caution">
    <text evidence="1">The sequence shown here is derived from an EMBL/GenBank/DDBJ whole genome shotgun (WGS) entry which is preliminary data.</text>
</comment>